<dbReference type="GO" id="GO:0003677">
    <property type="term" value="F:DNA binding"/>
    <property type="evidence" value="ECO:0007669"/>
    <property type="project" value="InterPro"/>
</dbReference>
<evidence type="ECO:0000256" key="1">
    <source>
        <dbReference type="ARBA" id="ARBA00004123"/>
    </source>
</evidence>
<dbReference type="Proteomes" id="UP000770661">
    <property type="component" value="Unassembled WGS sequence"/>
</dbReference>
<dbReference type="InterPro" id="IPR025898">
    <property type="entry name" value="Tc3_transposase_DNA-bd_dom"/>
</dbReference>
<feature type="domain" description="Transposase Tc1-like" evidence="2">
    <location>
        <begin position="75"/>
        <end position="141"/>
    </location>
</feature>
<accession>A0A8J4YR09</accession>
<feature type="domain" description="Tc3 transposase DNA binding" evidence="3">
    <location>
        <begin position="4"/>
        <end position="43"/>
    </location>
</feature>
<proteinExistence type="predicted"/>
<name>A0A8J4YR09_CHIOP</name>
<dbReference type="AlphaFoldDB" id="A0A8J4YR09"/>
<dbReference type="GO" id="GO:0006313">
    <property type="term" value="P:DNA transposition"/>
    <property type="evidence" value="ECO:0007669"/>
    <property type="project" value="InterPro"/>
</dbReference>
<evidence type="ECO:0000313" key="4">
    <source>
        <dbReference type="EMBL" id="KAG0728921.1"/>
    </source>
</evidence>
<dbReference type="Pfam" id="PF11427">
    <property type="entry name" value="HTH_Tnp_Tc3_1"/>
    <property type="match status" value="1"/>
</dbReference>
<dbReference type="GO" id="GO:0015074">
    <property type="term" value="P:DNA integration"/>
    <property type="evidence" value="ECO:0007669"/>
    <property type="project" value="InterPro"/>
</dbReference>
<organism evidence="4 5">
    <name type="scientific">Chionoecetes opilio</name>
    <name type="common">Atlantic snow crab</name>
    <name type="synonym">Cancer opilio</name>
    <dbReference type="NCBI Taxonomy" id="41210"/>
    <lineage>
        <taxon>Eukaryota</taxon>
        <taxon>Metazoa</taxon>
        <taxon>Ecdysozoa</taxon>
        <taxon>Arthropoda</taxon>
        <taxon>Crustacea</taxon>
        <taxon>Multicrustacea</taxon>
        <taxon>Malacostraca</taxon>
        <taxon>Eumalacostraca</taxon>
        <taxon>Eucarida</taxon>
        <taxon>Decapoda</taxon>
        <taxon>Pleocyemata</taxon>
        <taxon>Brachyura</taxon>
        <taxon>Eubrachyura</taxon>
        <taxon>Majoidea</taxon>
        <taxon>Majidae</taxon>
        <taxon>Chionoecetes</taxon>
    </lineage>
</organism>
<sequence>MGPTQLSDVEKAHILALREENVPVSEIMRRTGRGRSTILRLCKEARDLSPTVVPQYKKRPGRKRKVSQLTDKLLKLVVTRNPRLTAKELKSMYPELLKDVAIRKVQHCLKHHLDLRSRVAALKPLPTDKMRRKRLTFAKQHNWSVEQWKGVLWFDESNFRVVTSHRLRVRRPLKRNRYDPRHTISYCY</sequence>
<evidence type="ECO:0000259" key="3">
    <source>
        <dbReference type="Pfam" id="PF11427"/>
    </source>
</evidence>
<gene>
    <name evidence="4" type="ORF">GWK47_031454</name>
</gene>
<evidence type="ECO:0000259" key="2">
    <source>
        <dbReference type="Pfam" id="PF01498"/>
    </source>
</evidence>
<dbReference type="InterPro" id="IPR009057">
    <property type="entry name" value="Homeodomain-like_sf"/>
</dbReference>
<dbReference type="InterPro" id="IPR002492">
    <property type="entry name" value="Transposase_Tc1-like"/>
</dbReference>
<dbReference type="GO" id="GO:0005634">
    <property type="term" value="C:nucleus"/>
    <property type="evidence" value="ECO:0007669"/>
    <property type="project" value="UniProtKB-SubCell"/>
</dbReference>
<dbReference type="Gene3D" id="1.10.10.60">
    <property type="entry name" value="Homeodomain-like"/>
    <property type="match status" value="1"/>
</dbReference>
<comment type="caution">
    <text evidence="4">The sequence shown here is derived from an EMBL/GenBank/DDBJ whole genome shotgun (WGS) entry which is preliminary data.</text>
</comment>
<dbReference type="InterPro" id="IPR036397">
    <property type="entry name" value="RNaseH_sf"/>
</dbReference>
<dbReference type="OrthoDB" id="6379886at2759"/>
<dbReference type="EMBL" id="JACEEZ010001674">
    <property type="protein sequence ID" value="KAG0728921.1"/>
    <property type="molecule type" value="Genomic_DNA"/>
</dbReference>
<comment type="subcellular location">
    <subcellularLocation>
        <location evidence="1">Nucleus</location>
    </subcellularLocation>
</comment>
<protein>
    <recommendedName>
        <fullName evidence="6">Transposase</fullName>
    </recommendedName>
</protein>
<reference evidence="4" key="1">
    <citation type="submission" date="2020-07" db="EMBL/GenBank/DDBJ databases">
        <title>The High-quality genome of the commercially important snow crab, Chionoecetes opilio.</title>
        <authorList>
            <person name="Jeong J.-H."/>
            <person name="Ryu S."/>
        </authorList>
    </citation>
    <scope>NUCLEOTIDE SEQUENCE</scope>
    <source>
        <strain evidence="4">MADBK_172401_WGS</strain>
        <tissue evidence="4">Digestive gland</tissue>
    </source>
</reference>
<dbReference type="Pfam" id="PF01498">
    <property type="entry name" value="HTH_Tnp_Tc3_2"/>
    <property type="match status" value="1"/>
</dbReference>
<dbReference type="Gene3D" id="3.30.420.10">
    <property type="entry name" value="Ribonuclease H-like superfamily/Ribonuclease H"/>
    <property type="match status" value="1"/>
</dbReference>
<evidence type="ECO:0008006" key="6">
    <source>
        <dbReference type="Google" id="ProtNLM"/>
    </source>
</evidence>
<dbReference type="SUPFAM" id="SSF46689">
    <property type="entry name" value="Homeodomain-like"/>
    <property type="match status" value="1"/>
</dbReference>
<evidence type="ECO:0000313" key="5">
    <source>
        <dbReference type="Proteomes" id="UP000770661"/>
    </source>
</evidence>
<keyword evidence="5" id="KW-1185">Reference proteome</keyword>